<dbReference type="Proteomes" id="UP000193870">
    <property type="component" value="Unassembled WGS sequence"/>
</dbReference>
<feature type="region of interest" description="Disordered" evidence="4">
    <location>
        <begin position="23"/>
        <end position="45"/>
    </location>
</feature>
<dbReference type="PANTHER" id="PTHR34135:SF2">
    <property type="entry name" value="LYSOZYME"/>
    <property type="match status" value="1"/>
</dbReference>
<dbReference type="EC" id="3.2.1.17" evidence="5"/>
<keyword evidence="3 5" id="KW-0326">Glycosidase</keyword>
<dbReference type="OrthoDB" id="9798192at2"/>
<reference evidence="5 6" key="1">
    <citation type="submission" date="2017-03" db="EMBL/GenBank/DDBJ databases">
        <authorList>
            <person name="Afonso C.L."/>
            <person name="Miller P.J."/>
            <person name="Scott M.A."/>
            <person name="Spackman E."/>
            <person name="Goraichik I."/>
            <person name="Dimitrov K.M."/>
            <person name="Suarez D.L."/>
            <person name="Swayne D.E."/>
        </authorList>
    </citation>
    <scope>NUCLEOTIDE SEQUENCE [LARGE SCALE GENOMIC DNA]</scope>
    <source>
        <strain evidence="5 6">CECT 7066</strain>
    </source>
</reference>
<dbReference type="RefSeq" id="WP_085852572.1">
    <property type="nucleotide sequence ID" value="NZ_FOPF01000001.1"/>
</dbReference>
<dbReference type="Gene3D" id="3.20.20.80">
    <property type="entry name" value="Glycosidases"/>
    <property type="match status" value="1"/>
</dbReference>
<protein>
    <submittedName>
        <fullName evidence="5">Lysozyme M1</fullName>
        <ecNumber evidence="5">3.2.1.17</ecNumber>
    </submittedName>
</protein>
<dbReference type="Pfam" id="PF01183">
    <property type="entry name" value="Glyco_hydro_25"/>
    <property type="match status" value="1"/>
</dbReference>
<dbReference type="SMART" id="SM00641">
    <property type="entry name" value="Glyco_25"/>
    <property type="match status" value="1"/>
</dbReference>
<dbReference type="InterPro" id="IPR002053">
    <property type="entry name" value="Glyco_hydro_25"/>
</dbReference>
<dbReference type="InterPro" id="IPR017853">
    <property type="entry name" value="GH"/>
</dbReference>
<dbReference type="GO" id="GO:0009253">
    <property type="term" value="P:peptidoglycan catabolic process"/>
    <property type="evidence" value="ECO:0007669"/>
    <property type="project" value="InterPro"/>
</dbReference>
<dbReference type="PANTHER" id="PTHR34135">
    <property type="entry name" value="LYSOZYME"/>
    <property type="match status" value="1"/>
</dbReference>
<comment type="similarity">
    <text evidence="1">Belongs to the glycosyl hydrolase 25 family.</text>
</comment>
<evidence type="ECO:0000256" key="3">
    <source>
        <dbReference type="ARBA" id="ARBA00023295"/>
    </source>
</evidence>
<evidence type="ECO:0000256" key="4">
    <source>
        <dbReference type="SAM" id="MobiDB-lite"/>
    </source>
</evidence>
<keyword evidence="2 5" id="KW-0378">Hydrolase</keyword>
<evidence type="ECO:0000313" key="5">
    <source>
        <dbReference type="EMBL" id="SLN17702.1"/>
    </source>
</evidence>
<keyword evidence="6" id="KW-1185">Reference proteome</keyword>
<organism evidence="5 6">
    <name type="scientific">Palleronia marisminoris</name>
    <dbReference type="NCBI Taxonomy" id="315423"/>
    <lineage>
        <taxon>Bacteria</taxon>
        <taxon>Pseudomonadati</taxon>
        <taxon>Pseudomonadota</taxon>
        <taxon>Alphaproteobacteria</taxon>
        <taxon>Rhodobacterales</taxon>
        <taxon>Roseobacteraceae</taxon>
        <taxon>Palleronia</taxon>
    </lineage>
</organism>
<dbReference type="InterPro" id="IPR018077">
    <property type="entry name" value="Glyco_hydro_fam25_subgr"/>
</dbReference>
<evidence type="ECO:0000256" key="2">
    <source>
        <dbReference type="ARBA" id="ARBA00022801"/>
    </source>
</evidence>
<dbReference type="EMBL" id="FWFV01000001">
    <property type="protein sequence ID" value="SLN17702.1"/>
    <property type="molecule type" value="Genomic_DNA"/>
</dbReference>
<accession>A0A1Y5RHR2</accession>
<dbReference type="GO" id="GO:0003796">
    <property type="term" value="F:lysozyme activity"/>
    <property type="evidence" value="ECO:0007669"/>
    <property type="project" value="UniProtKB-EC"/>
</dbReference>
<sequence length="256" mass="28807">MYRRSFLCLSLAACGSPNVPTLRQGTVTRPDFGDTDPTDWGGPGPARYPVHGIDMSRWQTDIDWPRAHASGVNFAWVKATEGSDRIDPMFAYHHDGARAADVAIGAYHFFYWCGPPESQAEWFIRNVPKRAGDLPPVLDLEWTPFSPTCTVRPPAAEVRDRASRFLAILTRHYGQQPLIYTTPEFYEENQIGRLGVETWLRAVARPVQEVYPGAPWRVWQYTSTGTVPGIAGEVDLNAFNGSAADWQRWRAARSIR</sequence>
<dbReference type="GO" id="GO:0016998">
    <property type="term" value="P:cell wall macromolecule catabolic process"/>
    <property type="evidence" value="ECO:0007669"/>
    <property type="project" value="InterPro"/>
</dbReference>
<dbReference type="AlphaFoldDB" id="A0A1Y5RHR2"/>
<dbReference type="GO" id="GO:0016052">
    <property type="term" value="P:carbohydrate catabolic process"/>
    <property type="evidence" value="ECO:0007669"/>
    <property type="project" value="TreeGrafter"/>
</dbReference>
<gene>
    <name evidence="5" type="primary">acm</name>
    <name evidence="5" type="ORF">PAM7066_00557</name>
</gene>
<dbReference type="STRING" id="315423.SAMN04488020_101556"/>
<proteinExistence type="inferred from homology"/>
<name>A0A1Y5RHR2_9RHOB</name>
<evidence type="ECO:0000313" key="6">
    <source>
        <dbReference type="Proteomes" id="UP000193870"/>
    </source>
</evidence>
<evidence type="ECO:0000256" key="1">
    <source>
        <dbReference type="ARBA" id="ARBA00010646"/>
    </source>
</evidence>
<dbReference type="PROSITE" id="PS51904">
    <property type="entry name" value="GLYCOSYL_HYDROL_F25_2"/>
    <property type="match status" value="1"/>
</dbReference>
<dbReference type="SUPFAM" id="SSF51445">
    <property type="entry name" value="(Trans)glycosidases"/>
    <property type="match status" value="1"/>
</dbReference>